<protein>
    <recommendedName>
        <fullName evidence="6 7">Ribonuclease P protein component</fullName>
        <shortName evidence="6">RNase P protein</shortName>
        <shortName evidence="6">RNaseP protein</shortName>
        <ecNumber evidence="6 7">3.1.26.5</ecNumber>
    </recommendedName>
    <alternativeName>
        <fullName evidence="6">Protein C5</fullName>
    </alternativeName>
</protein>
<evidence type="ECO:0000256" key="1">
    <source>
        <dbReference type="ARBA" id="ARBA00022694"/>
    </source>
</evidence>
<evidence type="ECO:0000256" key="4">
    <source>
        <dbReference type="ARBA" id="ARBA00022801"/>
    </source>
</evidence>
<evidence type="ECO:0000313" key="9">
    <source>
        <dbReference type="Proteomes" id="UP000176598"/>
    </source>
</evidence>
<evidence type="ECO:0000256" key="3">
    <source>
        <dbReference type="ARBA" id="ARBA00022759"/>
    </source>
</evidence>
<dbReference type="InterPro" id="IPR020568">
    <property type="entry name" value="Ribosomal_Su5_D2-typ_SF"/>
</dbReference>
<accession>A0A1F7UI09</accession>
<dbReference type="PANTHER" id="PTHR33992">
    <property type="entry name" value="RIBONUCLEASE P PROTEIN COMPONENT"/>
    <property type="match status" value="1"/>
</dbReference>
<comment type="catalytic activity">
    <reaction evidence="6">
        <text>Endonucleolytic cleavage of RNA, removing 5'-extranucleotides from tRNA precursor.</text>
        <dbReference type="EC" id="3.1.26.5"/>
    </reaction>
</comment>
<dbReference type="Gene3D" id="3.30.230.10">
    <property type="match status" value="1"/>
</dbReference>
<dbReference type="AlphaFoldDB" id="A0A1F7UI09"/>
<dbReference type="GO" id="GO:0001682">
    <property type="term" value="P:tRNA 5'-leader removal"/>
    <property type="evidence" value="ECO:0007669"/>
    <property type="project" value="UniProtKB-UniRule"/>
</dbReference>
<sequence length="113" mass="12752">MLTRPHRLTATKDIEKVWKRGHYFSTPVFGLKILRTGAPVSRFAVVAGLQVHKRAVKRNLAKRRIREALRKHIMSIAPGFDSVITARASIVGKSYAEIEETLVWALHKVGLLI</sequence>
<dbReference type="Proteomes" id="UP000176598">
    <property type="component" value="Unassembled WGS sequence"/>
</dbReference>
<gene>
    <name evidence="6" type="primary">rnpA</name>
    <name evidence="8" type="ORF">A3F28_03785</name>
</gene>
<dbReference type="InterPro" id="IPR014721">
    <property type="entry name" value="Ribsml_uS5_D2-typ_fold_subgr"/>
</dbReference>
<keyword evidence="5 6" id="KW-0694">RNA-binding</keyword>
<name>A0A1F7UI09_9BACT</name>
<reference evidence="8 9" key="1">
    <citation type="journal article" date="2016" name="Nat. Commun.">
        <title>Thousands of microbial genomes shed light on interconnected biogeochemical processes in an aquifer system.</title>
        <authorList>
            <person name="Anantharaman K."/>
            <person name="Brown C.T."/>
            <person name="Hug L.A."/>
            <person name="Sharon I."/>
            <person name="Castelle C.J."/>
            <person name="Probst A.J."/>
            <person name="Thomas B.C."/>
            <person name="Singh A."/>
            <person name="Wilkins M.J."/>
            <person name="Karaoz U."/>
            <person name="Brodie E.L."/>
            <person name="Williams K.H."/>
            <person name="Hubbard S.S."/>
            <person name="Banfield J.F."/>
        </authorList>
    </citation>
    <scope>NUCLEOTIDE SEQUENCE [LARGE SCALE GENOMIC DNA]</scope>
</reference>
<dbReference type="SUPFAM" id="SSF54211">
    <property type="entry name" value="Ribosomal protein S5 domain 2-like"/>
    <property type="match status" value="1"/>
</dbReference>
<dbReference type="HAMAP" id="MF_00227">
    <property type="entry name" value="RNase_P"/>
    <property type="match status" value="1"/>
</dbReference>
<dbReference type="EMBL" id="MGEG01000065">
    <property type="protein sequence ID" value="OGL77358.1"/>
    <property type="molecule type" value="Genomic_DNA"/>
</dbReference>
<dbReference type="EC" id="3.1.26.5" evidence="6 7"/>
<proteinExistence type="inferred from homology"/>
<comment type="subunit">
    <text evidence="6">Consists of a catalytic RNA component (M1 or rnpB) and a protein subunit.</text>
</comment>
<dbReference type="InterPro" id="IPR000100">
    <property type="entry name" value="RNase_P"/>
</dbReference>
<evidence type="ECO:0000256" key="5">
    <source>
        <dbReference type="ARBA" id="ARBA00022884"/>
    </source>
</evidence>
<evidence type="ECO:0000256" key="6">
    <source>
        <dbReference type="HAMAP-Rule" id="MF_00227"/>
    </source>
</evidence>
<dbReference type="GO" id="GO:0000049">
    <property type="term" value="F:tRNA binding"/>
    <property type="evidence" value="ECO:0007669"/>
    <property type="project" value="UniProtKB-UniRule"/>
</dbReference>
<keyword evidence="2 6" id="KW-0540">Nuclease</keyword>
<keyword evidence="4 6" id="KW-0378">Hydrolase</keyword>
<evidence type="ECO:0000256" key="7">
    <source>
        <dbReference type="NCBIfam" id="TIGR00188"/>
    </source>
</evidence>
<organism evidence="8 9">
    <name type="scientific">Candidatus Uhrbacteria bacterium RIFCSPHIGHO2_12_FULL_57_11</name>
    <dbReference type="NCBI Taxonomy" id="1802398"/>
    <lineage>
        <taxon>Bacteria</taxon>
        <taxon>Candidatus Uhriibacteriota</taxon>
    </lineage>
</organism>
<comment type="function">
    <text evidence="6">RNaseP catalyzes the removal of the 5'-leader sequence from pre-tRNA to produce the mature 5'-terminus. It can also cleave other RNA substrates such as 4.5S RNA. The protein component plays an auxiliary but essential role in vivo by binding to the 5'-leader sequence and broadening the substrate specificity of the ribozyme.</text>
</comment>
<dbReference type="NCBIfam" id="TIGR00188">
    <property type="entry name" value="rnpA"/>
    <property type="match status" value="1"/>
</dbReference>
<dbReference type="GO" id="GO:0042781">
    <property type="term" value="F:3'-tRNA processing endoribonuclease activity"/>
    <property type="evidence" value="ECO:0007669"/>
    <property type="project" value="TreeGrafter"/>
</dbReference>
<comment type="similarity">
    <text evidence="6">Belongs to the RnpA family.</text>
</comment>
<keyword evidence="3 6" id="KW-0255">Endonuclease</keyword>
<dbReference type="GO" id="GO:0030677">
    <property type="term" value="C:ribonuclease P complex"/>
    <property type="evidence" value="ECO:0007669"/>
    <property type="project" value="TreeGrafter"/>
</dbReference>
<evidence type="ECO:0000256" key="2">
    <source>
        <dbReference type="ARBA" id="ARBA00022722"/>
    </source>
</evidence>
<dbReference type="GO" id="GO:0004526">
    <property type="term" value="F:ribonuclease P activity"/>
    <property type="evidence" value="ECO:0007669"/>
    <property type="project" value="UniProtKB-UniRule"/>
</dbReference>
<comment type="caution">
    <text evidence="8">The sequence shown here is derived from an EMBL/GenBank/DDBJ whole genome shotgun (WGS) entry which is preliminary data.</text>
</comment>
<evidence type="ECO:0000313" key="8">
    <source>
        <dbReference type="EMBL" id="OGL77358.1"/>
    </source>
</evidence>
<dbReference type="PANTHER" id="PTHR33992:SF1">
    <property type="entry name" value="RIBONUCLEASE P PROTEIN COMPONENT"/>
    <property type="match status" value="1"/>
</dbReference>
<dbReference type="Pfam" id="PF00825">
    <property type="entry name" value="Ribonuclease_P"/>
    <property type="match status" value="1"/>
</dbReference>
<keyword evidence="1 6" id="KW-0819">tRNA processing</keyword>